<dbReference type="PANTHER" id="PTHR43546:SF3">
    <property type="entry name" value="UPF0173 METAL-DEPENDENT HYDROLASE MJ1163"/>
    <property type="match status" value="1"/>
</dbReference>
<dbReference type="InterPro" id="IPR036866">
    <property type="entry name" value="RibonucZ/Hydroxyglut_hydro"/>
</dbReference>
<reference evidence="2 3" key="1">
    <citation type="submission" date="2016-12" db="EMBL/GenBank/DDBJ databases">
        <authorList>
            <person name="Song W.-J."/>
            <person name="Kurnit D.M."/>
        </authorList>
    </citation>
    <scope>NUCLEOTIDE SEQUENCE [LARGE SCALE GENOMIC DNA]</scope>
    <source>
        <strain evidence="2 3">DSM 11393</strain>
    </source>
</reference>
<dbReference type="Gene3D" id="3.60.15.10">
    <property type="entry name" value="Ribonuclease Z/Hydroxyacylglutathione hydrolase-like"/>
    <property type="match status" value="1"/>
</dbReference>
<proteinExistence type="predicted"/>
<evidence type="ECO:0000259" key="1">
    <source>
        <dbReference type="SMART" id="SM00849"/>
    </source>
</evidence>
<dbReference type="OrthoDB" id="9789133at2"/>
<protein>
    <submittedName>
        <fullName evidence="2">L-ascorbate metabolism protein UlaG, beta-lactamase superfamily</fullName>
    </submittedName>
</protein>
<name>A0A1M7TR25_9BACT</name>
<dbReference type="InterPro" id="IPR050114">
    <property type="entry name" value="UPF0173_UPF0282_UlaG_hydrolase"/>
</dbReference>
<evidence type="ECO:0000313" key="2">
    <source>
        <dbReference type="EMBL" id="SHN73165.1"/>
    </source>
</evidence>
<dbReference type="EMBL" id="FRDI01000020">
    <property type="protein sequence ID" value="SHN73165.1"/>
    <property type="molecule type" value="Genomic_DNA"/>
</dbReference>
<gene>
    <name evidence="2" type="ORF">SAMN02745728_02388</name>
</gene>
<keyword evidence="3" id="KW-1185">Reference proteome</keyword>
<dbReference type="Pfam" id="PF12706">
    <property type="entry name" value="Lactamase_B_2"/>
    <property type="match status" value="1"/>
</dbReference>
<dbReference type="STRING" id="1121455.SAMN02745728_02388"/>
<accession>A0A1M7TR25</accession>
<dbReference type="PANTHER" id="PTHR43546">
    <property type="entry name" value="UPF0173 METAL-DEPENDENT HYDROLASE MJ1163-RELATED"/>
    <property type="match status" value="1"/>
</dbReference>
<dbReference type="RefSeq" id="WP_072698047.1">
    <property type="nucleotide sequence ID" value="NZ_FRDI01000020.1"/>
</dbReference>
<dbReference type="Proteomes" id="UP000186469">
    <property type="component" value="Unassembled WGS sequence"/>
</dbReference>
<dbReference type="NCBIfam" id="NF001911">
    <property type="entry name" value="PRK00685.1"/>
    <property type="match status" value="1"/>
</dbReference>
<dbReference type="AlphaFoldDB" id="A0A1M7TR25"/>
<evidence type="ECO:0000313" key="3">
    <source>
        <dbReference type="Proteomes" id="UP000186469"/>
    </source>
</evidence>
<sequence>MNSKCSIVWHGHSCFQIFYDNKSVMLDPLISGNAKSPCNVDKLEKVDLLLLTHEHKDHIGDTVVISNKFDCPVGIPVGLAEQLITDGLQEKNVLNKIGFNIGGTIEYQAFSVTMVEAFHTTNTVPAVGYIIRLPNNYTIYHSGDTGIFANMQIWGELYPIDLALLPIGGVFTMDERQAAFATTLLKAKKVIPMHWETFPSLAQNTKRFVSEMKKIAPNCEYILAELGKKIMLD</sequence>
<feature type="domain" description="Metallo-beta-lactamase" evidence="1">
    <location>
        <begin position="11"/>
        <end position="194"/>
    </location>
</feature>
<dbReference type="SUPFAM" id="SSF56281">
    <property type="entry name" value="Metallo-hydrolase/oxidoreductase"/>
    <property type="match status" value="1"/>
</dbReference>
<dbReference type="InterPro" id="IPR001279">
    <property type="entry name" value="Metallo-B-lactamas"/>
</dbReference>
<organism evidence="2 3">
    <name type="scientific">Desulfovibrio litoralis DSM 11393</name>
    <dbReference type="NCBI Taxonomy" id="1121455"/>
    <lineage>
        <taxon>Bacteria</taxon>
        <taxon>Pseudomonadati</taxon>
        <taxon>Thermodesulfobacteriota</taxon>
        <taxon>Desulfovibrionia</taxon>
        <taxon>Desulfovibrionales</taxon>
        <taxon>Desulfovibrionaceae</taxon>
        <taxon>Desulfovibrio</taxon>
    </lineage>
</organism>
<dbReference type="SMART" id="SM00849">
    <property type="entry name" value="Lactamase_B"/>
    <property type="match status" value="1"/>
</dbReference>